<sequence length="63" mass="6832">MRRKGGARQPPSVEKRRDIGGLGMISPLVRGTFGENGQFAGVGCGLTLRQVKACGRLVWKFDD</sequence>
<dbReference type="AlphaFoldDB" id="A0A1H8KQL6"/>
<reference evidence="1 2" key="1">
    <citation type="submission" date="2016-10" db="EMBL/GenBank/DDBJ databases">
        <authorList>
            <person name="de Groot N.N."/>
        </authorList>
    </citation>
    <scope>NUCLEOTIDE SEQUENCE [LARGE SCALE GENOMIC DNA]</scope>
    <source>
        <strain evidence="1 2">CGMCC 1.10836</strain>
    </source>
</reference>
<organism evidence="1 2">
    <name type="scientific">Pseudorhodobacter antarcticus</name>
    <dbReference type="NCBI Taxonomy" id="1077947"/>
    <lineage>
        <taxon>Bacteria</taxon>
        <taxon>Pseudomonadati</taxon>
        <taxon>Pseudomonadota</taxon>
        <taxon>Alphaproteobacteria</taxon>
        <taxon>Rhodobacterales</taxon>
        <taxon>Paracoccaceae</taxon>
        <taxon>Pseudorhodobacter</taxon>
    </lineage>
</organism>
<accession>A0A1H8KQL6</accession>
<dbReference type="RefSeq" id="WP_139194068.1">
    <property type="nucleotide sequence ID" value="NZ_LGHU01000069.1"/>
</dbReference>
<proteinExistence type="predicted"/>
<dbReference type="STRING" id="1077947.SAMN05216227_10346"/>
<evidence type="ECO:0000313" key="2">
    <source>
        <dbReference type="Proteomes" id="UP000183002"/>
    </source>
</evidence>
<name>A0A1H8KQL6_9RHOB</name>
<dbReference type="EMBL" id="FOCO01000034">
    <property type="protein sequence ID" value="SEN95101.1"/>
    <property type="molecule type" value="Genomic_DNA"/>
</dbReference>
<evidence type="ECO:0000313" key="1">
    <source>
        <dbReference type="EMBL" id="SEN95101.1"/>
    </source>
</evidence>
<dbReference type="Proteomes" id="UP000183002">
    <property type="component" value="Unassembled WGS sequence"/>
</dbReference>
<keyword evidence="2" id="KW-1185">Reference proteome</keyword>
<gene>
    <name evidence="1" type="ORF">SAMN05216227_10346</name>
</gene>
<protein>
    <submittedName>
        <fullName evidence="1">Uncharacterized protein</fullName>
    </submittedName>
</protein>